<protein>
    <submittedName>
        <fullName evidence="2 3">Uncharacterized protein</fullName>
    </submittedName>
</protein>
<name>A0A915A0A4_PARUN</name>
<evidence type="ECO:0000313" key="3">
    <source>
        <dbReference type="WBParaSite" id="PgE035_g003_t03"/>
    </source>
</evidence>
<keyword evidence="1" id="KW-1185">Reference proteome</keyword>
<dbReference type="AlphaFoldDB" id="A0A915A0A4"/>
<sequence>MCIDCIVETLHKDITHTAVSSSSLFISFFDARCLRLSVASSQLRKDAKEPPHLWRPKKSFDDIRERTCRSIGTVQNASTDNGVKNTQKSF</sequence>
<dbReference type="WBParaSite" id="PgE035_g003_t01">
    <property type="protein sequence ID" value="PgE035_g003_t01"/>
    <property type="gene ID" value="PgE035_g003"/>
</dbReference>
<evidence type="ECO:0000313" key="2">
    <source>
        <dbReference type="WBParaSite" id="PgE035_g003_t01"/>
    </source>
</evidence>
<organism evidence="1 2">
    <name type="scientific">Parascaris univalens</name>
    <name type="common">Nematode worm</name>
    <dbReference type="NCBI Taxonomy" id="6257"/>
    <lineage>
        <taxon>Eukaryota</taxon>
        <taxon>Metazoa</taxon>
        <taxon>Ecdysozoa</taxon>
        <taxon>Nematoda</taxon>
        <taxon>Chromadorea</taxon>
        <taxon>Rhabditida</taxon>
        <taxon>Spirurina</taxon>
        <taxon>Ascaridomorpha</taxon>
        <taxon>Ascaridoidea</taxon>
        <taxon>Ascarididae</taxon>
        <taxon>Parascaris</taxon>
    </lineage>
</organism>
<evidence type="ECO:0000313" key="1">
    <source>
        <dbReference type="Proteomes" id="UP000887569"/>
    </source>
</evidence>
<reference evidence="2 3" key="1">
    <citation type="submission" date="2022-11" db="UniProtKB">
        <authorList>
            <consortium name="WormBaseParasite"/>
        </authorList>
    </citation>
    <scope>IDENTIFICATION</scope>
</reference>
<proteinExistence type="predicted"/>
<dbReference type="Proteomes" id="UP000887569">
    <property type="component" value="Unplaced"/>
</dbReference>
<accession>A0A915A0A4</accession>
<dbReference type="WBParaSite" id="PgE035_g003_t03">
    <property type="protein sequence ID" value="PgE035_g003_t03"/>
    <property type="gene ID" value="PgE035_g003"/>
</dbReference>